<dbReference type="PANTHER" id="PTHR23429:SF7">
    <property type="entry name" value="GDH_6PGL ENDOPLASMIC BIFUNCTIONAL PROTEIN"/>
    <property type="match status" value="1"/>
</dbReference>
<evidence type="ECO:0000256" key="3">
    <source>
        <dbReference type="ARBA" id="ARBA00023277"/>
    </source>
</evidence>
<comment type="pathway">
    <text evidence="4">Carbohydrate degradation; pentose phosphate pathway; D-ribulose 5-phosphate from D-glucose 6-phosphate (oxidative stage): step 1/3.</text>
</comment>
<keyword evidence="9" id="KW-1185">Reference proteome</keyword>
<evidence type="ECO:0000259" key="7">
    <source>
        <dbReference type="Pfam" id="PF02781"/>
    </source>
</evidence>
<dbReference type="EC" id="1.1.1.49" evidence="4"/>
<comment type="catalytic activity">
    <reaction evidence="4">
        <text>D-glucose 6-phosphate + NADP(+) = 6-phospho-D-glucono-1,5-lactone + NADPH + H(+)</text>
        <dbReference type="Rhea" id="RHEA:15841"/>
        <dbReference type="ChEBI" id="CHEBI:15378"/>
        <dbReference type="ChEBI" id="CHEBI:57783"/>
        <dbReference type="ChEBI" id="CHEBI:57955"/>
        <dbReference type="ChEBI" id="CHEBI:58349"/>
        <dbReference type="ChEBI" id="CHEBI:61548"/>
        <dbReference type="EC" id="1.1.1.49"/>
    </reaction>
</comment>
<comment type="similarity">
    <text evidence="4">Belongs to the glucose-6-phosphate dehydrogenase family.</text>
</comment>
<name>A0AAW2ZPJ8_9EUKA</name>
<evidence type="ECO:0000313" key="8">
    <source>
        <dbReference type="EMBL" id="KAL0491771.1"/>
    </source>
</evidence>
<comment type="caution">
    <text evidence="8">The sequence shown here is derived from an EMBL/GenBank/DDBJ whole genome shotgun (WGS) entry which is preliminary data.</text>
</comment>
<dbReference type="EMBL" id="JAOPGA020001861">
    <property type="protein sequence ID" value="KAL0491771.1"/>
    <property type="molecule type" value="Genomic_DNA"/>
</dbReference>
<sequence>MKTVLILSLLCGLVLTTNQISFVILGASGDLAKRKIYPSLLRLYIDGELPEKFNVIGYARSSLTDEDVKAKIEPFIDEQDKDSPFFDHLKYIQGSYDKSSDFENLNKKLLEIEGDQPSNRIFYLSLPPNVTADPSKGFNRIVIEKPFGRDLKTFHSLSKSLNSSFTDEETYRIDHFVGKEVVQNIYATRFANPTFSRAWDSESIENIQIIFKEKIDLEGRGGYFDEYGMIRDVMQNHLMQILAMVTMDEPSSNSNIVQEKIKLLKRVKLSEQDVVAAQYQGYNTDSSVKKGTTTETFGAIVAHVENDRWKNVPIYMKAGKALDEKVLQVIVKFKSTSTLFADAPGQELVFRIQPQESIYLNTVSKVAGISNKLNKVLMKHSYEKDLPDAYVRLLRDVMGGDKTNFITEEEINVCWQVFDNLLHNLDNVKGTIAQYEKGSSGPSEEIALANKYNIDLLVRQRADC</sequence>
<dbReference type="GO" id="GO:0004345">
    <property type="term" value="F:glucose-6-phosphate dehydrogenase activity"/>
    <property type="evidence" value="ECO:0007669"/>
    <property type="project" value="UniProtKB-EC"/>
</dbReference>
<dbReference type="Gene3D" id="3.40.50.720">
    <property type="entry name" value="NAD(P)-binding Rossmann-like Domain"/>
    <property type="match status" value="1"/>
</dbReference>
<protein>
    <recommendedName>
        <fullName evidence="4">Glucose-6-phosphate 1-dehydrogenase</fullName>
        <ecNumber evidence="4">1.1.1.49</ecNumber>
    </recommendedName>
</protein>
<feature type="domain" description="Glucose-6-phosphate dehydrogenase NAD-binding" evidence="6">
    <location>
        <begin position="23"/>
        <end position="184"/>
    </location>
</feature>
<dbReference type="GO" id="GO:0009051">
    <property type="term" value="P:pentose-phosphate shunt, oxidative branch"/>
    <property type="evidence" value="ECO:0007669"/>
    <property type="project" value="TreeGrafter"/>
</dbReference>
<dbReference type="GO" id="GO:0005783">
    <property type="term" value="C:endoplasmic reticulum"/>
    <property type="evidence" value="ECO:0007669"/>
    <property type="project" value="TreeGrafter"/>
</dbReference>
<dbReference type="Pfam" id="PF02781">
    <property type="entry name" value="G6PD_C"/>
    <property type="match status" value="1"/>
</dbReference>
<dbReference type="HAMAP" id="MF_00966">
    <property type="entry name" value="G6PD"/>
    <property type="match status" value="1"/>
</dbReference>
<dbReference type="PRINTS" id="PR00079">
    <property type="entry name" value="G6PDHDRGNASE"/>
</dbReference>
<dbReference type="GO" id="GO:0006006">
    <property type="term" value="P:glucose metabolic process"/>
    <property type="evidence" value="ECO:0007669"/>
    <property type="project" value="UniProtKB-KW"/>
</dbReference>
<organism evidence="8 9">
    <name type="scientific">Acrasis kona</name>
    <dbReference type="NCBI Taxonomy" id="1008807"/>
    <lineage>
        <taxon>Eukaryota</taxon>
        <taxon>Discoba</taxon>
        <taxon>Heterolobosea</taxon>
        <taxon>Tetramitia</taxon>
        <taxon>Eutetramitia</taxon>
        <taxon>Acrasidae</taxon>
        <taxon>Acrasis</taxon>
    </lineage>
</organism>
<keyword evidence="3 4" id="KW-0119">Carbohydrate metabolism</keyword>
<feature type="domain" description="Glucose-6-phosphate dehydrogenase C-terminal" evidence="7">
    <location>
        <begin position="187"/>
        <end position="452"/>
    </location>
</feature>
<dbReference type="GO" id="GO:0050661">
    <property type="term" value="F:NADP binding"/>
    <property type="evidence" value="ECO:0007669"/>
    <property type="project" value="InterPro"/>
</dbReference>
<dbReference type="PANTHER" id="PTHR23429">
    <property type="entry name" value="GLUCOSE-6-PHOSPHATE 1-DEHYDROGENASE G6PD"/>
    <property type="match status" value="1"/>
</dbReference>
<dbReference type="InterPro" id="IPR022675">
    <property type="entry name" value="G6P_DH_C"/>
</dbReference>
<evidence type="ECO:0000256" key="4">
    <source>
        <dbReference type="RuleBase" id="RU362120"/>
    </source>
</evidence>
<evidence type="ECO:0000259" key="6">
    <source>
        <dbReference type="Pfam" id="PF00479"/>
    </source>
</evidence>
<proteinExistence type="inferred from homology"/>
<evidence type="ECO:0000256" key="1">
    <source>
        <dbReference type="ARBA" id="ARBA00022526"/>
    </source>
</evidence>
<keyword evidence="5" id="KW-0732">Signal</keyword>
<keyword evidence="2 4" id="KW-0521">NADP</keyword>
<evidence type="ECO:0000256" key="2">
    <source>
        <dbReference type="ARBA" id="ARBA00022857"/>
    </source>
</evidence>
<evidence type="ECO:0000256" key="5">
    <source>
        <dbReference type="SAM" id="SignalP"/>
    </source>
</evidence>
<dbReference type="PIRSF" id="PIRSF000110">
    <property type="entry name" value="G6PD"/>
    <property type="match status" value="1"/>
</dbReference>
<feature type="chain" id="PRO_5043946493" description="Glucose-6-phosphate 1-dehydrogenase" evidence="5">
    <location>
        <begin position="17"/>
        <end position="464"/>
    </location>
</feature>
<dbReference type="SUPFAM" id="SSF55347">
    <property type="entry name" value="Glyceraldehyde-3-phosphate dehydrogenase-like, C-terminal domain"/>
    <property type="match status" value="1"/>
</dbReference>
<keyword evidence="4" id="KW-0560">Oxidoreductase</keyword>
<dbReference type="SUPFAM" id="SSF51735">
    <property type="entry name" value="NAD(P)-binding Rossmann-fold domains"/>
    <property type="match status" value="1"/>
</dbReference>
<dbReference type="InterPro" id="IPR001282">
    <property type="entry name" value="G6P_DH"/>
</dbReference>
<dbReference type="InterPro" id="IPR022674">
    <property type="entry name" value="G6P_DH_NAD-bd"/>
</dbReference>
<keyword evidence="1 4" id="KW-0313">Glucose metabolism</keyword>
<accession>A0AAW2ZPJ8</accession>
<feature type="signal peptide" evidence="5">
    <location>
        <begin position="1"/>
        <end position="16"/>
    </location>
</feature>
<evidence type="ECO:0000313" key="9">
    <source>
        <dbReference type="Proteomes" id="UP001431209"/>
    </source>
</evidence>
<dbReference type="NCBIfam" id="TIGR00871">
    <property type="entry name" value="zwf"/>
    <property type="match status" value="1"/>
</dbReference>
<comment type="function">
    <text evidence="4">Catalyzes the rate-limiting step of the oxidative pentose-phosphate pathway, which represents a route for the dissimilation of carbohydrates besides glycolysis.</text>
</comment>
<dbReference type="AlphaFoldDB" id="A0AAW2ZPJ8"/>
<reference evidence="8 9" key="1">
    <citation type="submission" date="2024-03" db="EMBL/GenBank/DDBJ databases">
        <title>The Acrasis kona genome and developmental transcriptomes reveal deep origins of eukaryotic multicellular pathways.</title>
        <authorList>
            <person name="Sheikh S."/>
            <person name="Fu C.-J."/>
            <person name="Brown M.W."/>
            <person name="Baldauf S.L."/>
        </authorList>
    </citation>
    <scope>NUCLEOTIDE SEQUENCE [LARGE SCALE GENOMIC DNA]</scope>
    <source>
        <strain evidence="8 9">ATCC MYA-3509</strain>
    </source>
</reference>
<dbReference type="Pfam" id="PF00479">
    <property type="entry name" value="G6PD_N"/>
    <property type="match status" value="1"/>
</dbReference>
<dbReference type="InterPro" id="IPR036291">
    <property type="entry name" value="NAD(P)-bd_dom_sf"/>
</dbReference>
<dbReference type="Gene3D" id="3.30.360.10">
    <property type="entry name" value="Dihydrodipicolinate Reductase, domain 2"/>
    <property type="match status" value="1"/>
</dbReference>
<dbReference type="Proteomes" id="UP001431209">
    <property type="component" value="Unassembled WGS sequence"/>
</dbReference>
<gene>
    <name evidence="8" type="ORF">AKO1_000525</name>
</gene>